<proteinExistence type="inferred from homology"/>
<sequence length="231" mass="23377">MATILFLMTGADRWTLTDGTTRPTGYWADEAVTPYEAFTAAGHEVVVATPGGVLPPADPGSLAPGAAGGDEAAAHLRAVIDGAAPFHDPLPLEAVALDEVDAVYVPGGHGPMEDLAVDPVAGDLLARVLRSGKPLGVVCHGPAALLAATTTDGANVFAGYRVAAFTNEEETLSGTAAKAPWLLQDRLTAAGVVVEAAQPFASHLVTDRTLVTGQNPASSAAVAAELLARLA</sequence>
<name>A0A512P8G4_9CELL</name>
<dbReference type="PANTHER" id="PTHR48094:SF11">
    <property type="entry name" value="GLUTATHIONE-INDEPENDENT GLYOXALASE HSP31-RELATED"/>
    <property type="match status" value="1"/>
</dbReference>
<feature type="domain" description="DJ-1/PfpI" evidence="4">
    <location>
        <begin position="30"/>
        <end position="228"/>
    </location>
</feature>
<dbReference type="InterPro" id="IPR050325">
    <property type="entry name" value="Prot/Nucl_acid_deglycase"/>
</dbReference>
<evidence type="ECO:0000313" key="6">
    <source>
        <dbReference type="Proteomes" id="UP000321798"/>
    </source>
</evidence>
<dbReference type="OrthoDB" id="9792284at2"/>
<protein>
    <submittedName>
        <fullName evidence="5">Thiazole biosynthesis protein ThiJ</fullName>
    </submittedName>
</protein>
<keyword evidence="1" id="KW-0346">Stress response</keyword>
<dbReference type="InterPro" id="IPR002818">
    <property type="entry name" value="DJ-1/PfpI"/>
</dbReference>
<keyword evidence="2" id="KW-0456">Lyase</keyword>
<organism evidence="5 6">
    <name type="scientific">Cellulomonas soli</name>
    <dbReference type="NCBI Taxonomy" id="931535"/>
    <lineage>
        <taxon>Bacteria</taxon>
        <taxon>Bacillati</taxon>
        <taxon>Actinomycetota</taxon>
        <taxon>Actinomycetes</taxon>
        <taxon>Micrococcales</taxon>
        <taxon>Cellulomonadaceae</taxon>
        <taxon>Cellulomonas</taxon>
    </lineage>
</organism>
<dbReference type="GO" id="GO:0019172">
    <property type="term" value="F:glyoxalase III activity"/>
    <property type="evidence" value="ECO:0007669"/>
    <property type="project" value="TreeGrafter"/>
</dbReference>
<dbReference type="RefSeq" id="WP_146951270.1">
    <property type="nucleotide sequence ID" value="NZ_BAABBJ010000005.1"/>
</dbReference>
<dbReference type="Gene3D" id="3.40.50.880">
    <property type="match status" value="1"/>
</dbReference>
<evidence type="ECO:0000256" key="3">
    <source>
        <dbReference type="ARBA" id="ARBA00038493"/>
    </source>
</evidence>
<keyword evidence="6" id="KW-1185">Reference proteome</keyword>
<accession>A0A512P8G4</accession>
<evidence type="ECO:0000313" key="5">
    <source>
        <dbReference type="EMBL" id="GEP67495.1"/>
    </source>
</evidence>
<reference evidence="5 6" key="1">
    <citation type="submission" date="2019-07" db="EMBL/GenBank/DDBJ databases">
        <title>Whole genome shotgun sequence of Cellulomonas soli NBRC 109434.</title>
        <authorList>
            <person name="Hosoyama A."/>
            <person name="Uohara A."/>
            <person name="Ohji S."/>
            <person name="Ichikawa N."/>
        </authorList>
    </citation>
    <scope>NUCLEOTIDE SEQUENCE [LARGE SCALE GENOMIC DNA]</scope>
    <source>
        <strain evidence="5 6">NBRC 109434</strain>
    </source>
</reference>
<evidence type="ECO:0000259" key="4">
    <source>
        <dbReference type="Pfam" id="PF01965"/>
    </source>
</evidence>
<dbReference type="InterPro" id="IPR029062">
    <property type="entry name" value="Class_I_gatase-like"/>
</dbReference>
<evidence type="ECO:0000256" key="2">
    <source>
        <dbReference type="ARBA" id="ARBA00023239"/>
    </source>
</evidence>
<gene>
    <name evidence="5" type="ORF">CSO01_02100</name>
</gene>
<dbReference type="AlphaFoldDB" id="A0A512P8G4"/>
<dbReference type="CDD" id="cd03141">
    <property type="entry name" value="GATase1_Hsp31_like"/>
    <property type="match status" value="1"/>
</dbReference>
<dbReference type="Pfam" id="PF01965">
    <property type="entry name" value="DJ-1_PfpI"/>
    <property type="match status" value="1"/>
</dbReference>
<dbReference type="EMBL" id="BKAL01000001">
    <property type="protein sequence ID" value="GEP67495.1"/>
    <property type="molecule type" value="Genomic_DNA"/>
</dbReference>
<dbReference type="GO" id="GO:0005737">
    <property type="term" value="C:cytoplasm"/>
    <property type="evidence" value="ECO:0007669"/>
    <property type="project" value="TreeGrafter"/>
</dbReference>
<dbReference type="PANTHER" id="PTHR48094">
    <property type="entry name" value="PROTEIN/NUCLEIC ACID DEGLYCASE DJ-1-RELATED"/>
    <property type="match status" value="1"/>
</dbReference>
<comment type="caution">
    <text evidence="5">The sequence shown here is derived from an EMBL/GenBank/DDBJ whole genome shotgun (WGS) entry which is preliminary data.</text>
</comment>
<comment type="similarity">
    <text evidence="3">Belongs to the peptidase C56 family. HSP31-like subfamily.</text>
</comment>
<dbReference type="Proteomes" id="UP000321798">
    <property type="component" value="Unassembled WGS sequence"/>
</dbReference>
<dbReference type="GO" id="GO:0019243">
    <property type="term" value="P:methylglyoxal catabolic process to D-lactate via S-lactoyl-glutathione"/>
    <property type="evidence" value="ECO:0007669"/>
    <property type="project" value="TreeGrafter"/>
</dbReference>
<dbReference type="SUPFAM" id="SSF52317">
    <property type="entry name" value="Class I glutamine amidotransferase-like"/>
    <property type="match status" value="1"/>
</dbReference>
<evidence type="ECO:0000256" key="1">
    <source>
        <dbReference type="ARBA" id="ARBA00023016"/>
    </source>
</evidence>